<dbReference type="Proteomes" id="UP000824156">
    <property type="component" value="Unassembled WGS sequence"/>
</dbReference>
<dbReference type="CDD" id="cd01310">
    <property type="entry name" value="TatD_DNAse"/>
    <property type="match status" value="1"/>
</dbReference>
<reference evidence="2" key="2">
    <citation type="submission" date="2021-04" db="EMBL/GenBank/DDBJ databases">
        <authorList>
            <person name="Gilroy R."/>
        </authorList>
    </citation>
    <scope>NUCLEOTIDE SEQUENCE</scope>
    <source>
        <strain evidence="2">1719</strain>
    </source>
</reference>
<dbReference type="PIRSF" id="PIRSF005902">
    <property type="entry name" value="DNase_TatD"/>
    <property type="match status" value="1"/>
</dbReference>
<evidence type="ECO:0000313" key="3">
    <source>
        <dbReference type="Proteomes" id="UP000824156"/>
    </source>
</evidence>
<dbReference type="PANTHER" id="PTHR46124">
    <property type="entry name" value="D-AMINOACYL-TRNA DEACYLASE"/>
    <property type="match status" value="1"/>
</dbReference>
<proteinExistence type="predicted"/>
<feature type="binding site" evidence="1">
    <location>
        <position position="112"/>
    </location>
    <ligand>
        <name>a divalent metal cation</name>
        <dbReference type="ChEBI" id="CHEBI:60240"/>
        <label>2</label>
    </ligand>
</feature>
<keyword evidence="2" id="KW-0378">Hydrolase</keyword>
<dbReference type="AlphaFoldDB" id="A0A9D2AY29"/>
<dbReference type="Gene3D" id="3.20.20.140">
    <property type="entry name" value="Metal-dependent hydrolases"/>
    <property type="match status" value="1"/>
</dbReference>
<gene>
    <name evidence="2" type="ORF">H9853_03910</name>
</gene>
<comment type="caution">
    <text evidence="2">The sequence shown here is derived from an EMBL/GenBank/DDBJ whole genome shotgun (WGS) entry which is preliminary data.</text>
</comment>
<dbReference type="InterPro" id="IPR001130">
    <property type="entry name" value="TatD-like"/>
</dbReference>
<evidence type="ECO:0000313" key="2">
    <source>
        <dbReference type="EMBL" id="HIX54145.1"/>
    </source>
</evidence>
<dbReference type="EMBL" id="DXEZ01000112">
    <property type="protein sequence ID" value="HIX54145.1"/>
    <property type="molecule type" value="Genomic_DNA"/>
</dbReference>
<dbReference type="GO" id="GO:0016788">
    <property type="term" value="F:hydrolase activity, acting on ester bonds"/>
    <property type="evidence" value="ECO:0007669"/>
    <property type="project" value="InterPro"/>
</dbReference>
<reference evidence="2" key="1">
    <citation type="journal article" date="2021" name="PeerJ">
        <title>Extensive microbial diversity within the chicken gut microbiome revealed by metagenomics and culture.</title>
        <authorList>
            <person name="Gilroy R."/>
            <person name="Ravi A."/>
            <person name="Getino M."/>
            <person name="Pursley I."/>
            <person name="Horton D.L."/>
            <person name="Alikhan N.F."/>
            <person name="Baker D."/>
            <person name="Gharbi K."/>
            <person name="Hall N."/>
            <person name="Watson M."/>
            <person name="Adriaenssens E.M."/>
            <person name="Foster-Nyarko E."/>
            <person name="Jarju S."/>
            <person name="Secka A."/>
            <person name="Antonio M."/>
            <person name="Oren A."/>
            <person name="Chaudhuri R.R."/>
            <person name="La Ragione R."/>
            <person name="Hildebrand F."/>
            <person name="Pallen M.J."/>
        </authorList>
    </citation>
    <scope>NUCLEOTIDE SEQUENCE</scope>
    <source>
        <strain evidence="2">1719</strain>
    </source>
</reference>
<feature type="binding site" evidence="1">
    <location>
        <position position="77"/>
    </location>
    <ligand>
        <name>a divalent metal cation</name>
        <dbReference type="ChEBI" id="CHEBI:60240"/>
        <label>1</label>
    </ligand>
</feature>
<sequence>MHSKINIPYIDNHAHESSIFSTSFYRIQSFHVGEYVQINTPHTLGLHPMFLKEVTLEADLRTLERQAQQKEVIAIGECGIDKRKSENLNLQIEVFLRQVELASLLQKPLIIHCVRAYQEIVSILDGTFDQSSPPVIFHGFAKNYQLAKQLIDKGYYLSLGPQVLNDNHQEMVKNIPIDSIFLETDSNIEAIEEIYFYLCVIRKMDMPELKRAILKNFNTVYKLP</sequence>
<evidence type="ECO:0000256" key="1">
    <source>
        <dbReference type="PIRSR" id="PIRSR005902-1"/>
    </source>
</evidence>
<name>A0A9D2AY29_9SPHI</name>
<dbReference type="InterPro" id="IPR032466">
    <property type="entry name" value="Metal_Hydrolase"/>
</dbReference>
<organism evidence="2 3">
    <name type="scientific">Candidatus Sphingobacterium stercoripullorum</name>
    <dbReference type="NCBI Taxonomy" id="2838759"/>
    <lineage>
        <taxon>Bacteria</taxon>
        <taxon>Pseudomonadati</taxon>
        <taxon>Bacteroidota</taxon>
        <taxon>Sphingobacteriia</taxon>
        <taxon>Sphingobacteriales</taxon>
        <taxon>Sphingobacteriaceae</taxon>
        <taxon>Sphingobacterium</taxon>
    </lineage>
</organism>
<feature type="binding site" evidence="1">
    <location>
        <position position="185"/>
    </location>
    <ligand>
        <name>a divalent metal cation</name>
        <dbReference type="ChEBI" id="CHEBI:60240"/>
        <label>1</label>
    </ligand>
</feature>
<feature type="binding site" evidence="1">
    <location>
        <position position="138"/>
    </location>
    <ligand>
        <name>a divalent metal cation</name>
        <dbReference type="ChEBI" id="CHEBI:60240"/>
        <label>2</label>
    </ligand>
</feature>
<dbReference type="GO" id="GO:0046872">
    <property type="term" value="F:metal ion binding"/>
    <property type="evidence" value="ECO:0007669"/>
    <property type="project" value="UniProtKB-KW"/>
</dbReference>
<protein>
    <submittedName>
        <fullName evidence="2">TatD family hydrolase</fullName>
    </submittedName>
</protein>
<dbReference type="SUPFAM" id="SSF51556">
    <property type="entry name" value="Metallo-dependent hydrolases"/>
    <property type="match status" value="1"/>
</dbReference>
<accession>A0A9D2AY29</accession>
<dbReference type="Pfam" id="PF01026">
    <property type="entry name" value="TatD_DNase"/>
    <property type="match status" value="1"/>
</dbReference>
<keyword evidence="1" id="KW-0479">Metal-binding</keyword>
<dbReference type="PANTHER" id="PTHR46124:SF2">
    <property type="entry name" value="D-AMINOACYL-TRNA DEACYLASE"/>
    <property type="match status" value="1"/>
</dbReference>